<gene>
    <name evidence="1" type="ORF">MNBD_BACTEROID06-1790</name>
</gene>
<protein>
    <submittedName>
        <fullName evidence="1">Uncharacterized protein</fullName>
    </submittedName>
</protein>
<organism evidence="1">
    <name type="scientific">hydrothermal vent metagenome</name>
    <dbReference type="NCBI Taxonomy" id="652676"/>
    <lineage>
        <taxon>unclassified sequences</taxon>
        <taxon>metagenomes</taxon>
        <taxon>ecological metagenomes</taxon>
    </lineage>
</organism>
<dbReference type="AlphaFoldDB" id="A0A3B0VBC2"/>
<dbReference type="EMBL" id="UOES01000525">
    <property type="protein sequence ID" value="VAW29164.1"/>
    <property type="molecule type" value="Genomic_DNA"/>
</dbReference>
<sequence>MTNEEFDILDELYFLTSFTTLKENFGANETSIKPILWRIIEKEWVLCHHNGDVEFVPTKAEFETNFANYHYLASKKGLLAHNAR</sequence>
<proteinExistence type="predicted"/>
<accession>A0A3B0VBC2</accession>
<evidence type="ECO:0000313" key="1">
    <source>
        <dbReference type="EMBL" id="VAW29164.1"/>
    </source>
</evidence>
<name>A0A3B0VBC2_9ZZZZ</name>
<reference evidence="1" key="1">
    <citation type="submission" date="2018-06" db="EMBL/GenBank/DDBJ databases">
        <authorList>
            <person name="Zhirakovskaya E."/>
        </authorList>
    </citation>
    <scope>NUCLEOTIDE SEQUENCE</scope>
</reference>